<gene>
    <name evidence="1" type="ORF">E2C01_075929</name>
</gene>
<dbReference type="Proteomes" id="UP000324222">
    <property type="component" value="Unassembled WGS sequence"/>
</dbReference>
<dbReference type="AlphaFoldDB" id="A0A5B7IBX5"/>
<sequence>MFGAVLELRGNREHVDREASVRALAGGVWALFLPSLPFPPSPSRSHRGLTLSLQPHCHTLPPLARSCVRAAYVRKFPLVPASSRCQSLHKPS</sequence>
<keyword evidence="2" id="KW-1185">Reference proteome</keyword>
<evidence type="ECO:0000313" key="2">
    <source>
        <dbReference type="Proteomes" id="UP000324222"/>
    </source>
</evidence>
<comment type="caution">
    <text evidence="1">The sequence shown here is derived from an EMBL/GenBank/DDBJ whole genome shotgun (WGS) entry which is preliminary data.</text>
</comment>
<accession>A0A5B7IBX5</accession>
<dbReference type="EMBL" id="VSRR010056598">
    <property type="protein sequence ID" value="MPC81322.1"/>
    <property type="molecule type" value="Genomic_DNA"/>
</dbReference>
<organism evidence="1 2">
    <name type="scientific">Portunus trituberculatus</name>
    <name type="common">Swimming crab</name>
    <name type="synonym">Neptunus trituberculatus</name>
    <dbReference type="NCBI Taxonomy" id="210409"/>
    <lineage>
        <taxon>Eukaryota</taxon>
        <taxon>Metazoa</taxon>
        <taxon>Ecdysozoa</taxon>
        <taxon>Arthropoda</taxon>
        <taxon>Crustacea</taxon>
        <taxon>Multicrustacea</taxon>
        <taxon>Malacostraca</taxon>
        <taxon>Eumalacostraca</taxon>
        <taxon>Eucarida</taxon>
        <taxon>Decapoda</taxon>
        <taxon>Pleocyemata</taxon>
        <taxon>Brachyura</taxon>
        <taxon>Eubrachyura</taxon>
        <taxon>Portunoidea</taxon>
        <taxon>Portunidae</taxon>
        <taxon>Portuninae</taxon>
        <taxon>Portunus</taxon>
    </lineage>
</organism>
<proteinExistence type="predicted"/>
<reference evidence="1 2" key="1">
    <citation type="submission" date="2019-05" db="EMBL/GenBank/DDBJ databases">
        <title>Another draft genome of Portunus trituberculatus and its Hox gene families provides insights of decapod evolution.</title>
        <authorList>
            <person name="Jeong J.-H."/>
            <person name="Song I."/>
            <person name="Kim S."/>
            <person name="Choi T."/>
            <person name="Kim D."/>
            <person name="Ryu S."/>
            <person name="Kim W."/>
        </authorList>
    </citation>
    <scope>NUCLEOTIDE SEQUENCE [LARGE SCALE GENOMIC DNA]</scope>
    <source>
        <tissue evidence="1">Muscle</tissue>
    </source>
</reference>
<evidence type="ECO:0000313" key="1">
    <source>
        <dbReference type="EMBL" id="MPC81322.1"/>
    </source>
</evidence>
<name>A0A5B7IBX5_PORTR</name>
<protein>
    <submittedName>
        <fullName evidence="1">Uncharacterized protein</fullName>
    </submittedName>
</protein>